<keyword evidence="3" id="KW-1185">Reference proteome</keyword>
<name>A0A9P5XTF9_9AGAR</name>
<feature type="region of interest" description="Disordered" evidence="1">
    <location>
        <begin position="1"/>
        <end position="80"/>
    </location>
</feature>
<gene>
    <name evidence="2" type="ORF">BDZ94DRAFT_256362</name>
</gene>
<organism evidence="2 3">
    <name type="scientific">Collybia nuda</name>
    <dbReference type="NCBI Taxonomy" id="64659"/>
    <lineage>
        <taxon>Eukaryota</taxon>
        <taxon>Fungi</taxon>
        <taxon>Dikarya</taxon>
        <taxon>Basidiomycota</taxon>
        <taxon>Agaricomycotina</taxon>
        <taxon>Agaricomycetes</taxon>
        <taxon>Agaricomycetidae</taxon>
        <taxon>Agaricales</taxon>
        <taxon>Tricholomatineae</taxon>
        <taxon>Clitocybaceae</taxon>
        <taxon>Collybia</taxon>
    </lineage>
</organism>
<evidence type="ECO:0000313" key="2">
    <source>
        <dbReference type="EMBL" id="KAF9457263.1"/>
    </source>
</evidence>
<sequence length="260" mass="28832">MNGHQPHHAEPTPIDTEGGTIAPYGVYPSSLDRPTPPIPPRVLAPTVHYLRTAGNTNHPLPLNETSHPRDPPLGAPSVSTSPDFHFLRKHLLSPRNGTSLPKSSVRENMSASTNGASAAMGLLQLVKALRSDKPDHLNLETHAIPEMDFSILVEEVYRMKWELGLLRGHLSRSDPTKLLQFQEEARERVRQLMMRKSFNYFKPTTKPTPPSQQSPDAPHTVLVPPLLTDLSLEQSGDHSSALDELPMTEIFPSVSCIEKY</sequence>
<evidence type="ECO:0000313" key="3">
    <source>
        <dbReference type="Proteomes" id="UP000807353"/>
    </source>
</evidence>
<dbReference type="EMBL" id="MU150380">
    <property type="protein sequence ID" value="KAF9457263.1"/>
    <property type="molecule type" value="Genomic_DNA"/>
</dbReference>
<dbReference type="Proteomes" id="UP000807353">
    <property type="component" value="Unassembled WGS sequence"/>
</dbReference>
<accession>A0A9P5XTF9</accession>
<dbReference type="AlphaFoldDB" id="A0A9P5XTF9"/>
<protein>
    <submittedName>
        <fullName evidence="2">Uncharacterized protein</fullName>
    </submittedName>
</protein>
<proteinExistence type="predicted"/>
<reference evidence="2" key="1">
    <citation type="submission" date="2020-11" db="EMBL/GenBank/DDBJ databases">
        <authorList>
            <consortium name="DOE Joint Genome Institute"/>
            <person name="Ahrendt S."/>
            <person name="Riley R."/>
            <person name="Andreopoulos W."/>
            <person name="Labutti K."/>
            <person name="Pangilinan J."/>
            <person name="Ruiz-Duenas F.J."/>
            <person name="Barrasa J.M."/>
            <person name="Sanchez-Garcia M."/>
            <person name="Camarero S."/>
            <person name="Miyauchi S."/>
            <person name="Serrano A."/>
            <person name="Linde D."/>
            <person name="Babiker R."/>
            <person name="Drula E."/>
            <person name="Ayuso-Fernandez I."/>
            <person name="Pacheco R."/>
            <person name="Padilla G."/>
            <person name="Ferreira P."/>
            <person name="Barriuso J."/>
            <person name="Kellner H."/>
            <person name="Castanera R."/>
            <person name="Alfaro M."/>
            <person name="Ramirez L."/>
            <person name="Pisabarro A.G."/>
            <person name="Kuo A."/>
            <person name="Tritt A."/>
            <person name="Lipzen A."/>
            <person name="He G."/>
            <person name="Yan M."/>
            <person name="Ng V."/>
            <person name="Cullen D."/>
            <person name="Martin F."/>
            <person name="Rosso M.-N."/>
            <person name="Henrissat B."/>
            <person name="Hibbett D."/>
            <person name="Martinez A.T."/>
            <person name="Grigoriev I.V."/>
        </authorList>
    </citation>
    <scope>NUCLEOTIDE SEQUENCE</scope>
    <source>
        <strain evidence="2">CBS 247.69</strain>
    </source>
</reference>
<evidence type="ECO:0000256" key="1">
    <source>
        <dbReference type="SAM" id="MobiDB-lite"/>
    </source>
</evidence>
<feature type="region of interest" description="Disordered" evidence="1">
    <location>
        <begin position="200"/>
        <end position="222"/>
    </location>
</feature>
<comment type="caution">
    <text evidence="2">The sequence shown here is derived from an EMBL/GenBank/DDBJ whole genome shotgun (WGS) entry which is preliminary data.</text>
</comment>